<evidence type="ECO:0000259" key="2">
    <source>
        <dbReference type="PROSITE" id="PS50878"/>
    </source>
</evidence>
<dbReference type="SUPFAM" id="SSF56672">
    <property type="entry name" value="DNA/RNA polymerases"/>
    <property type="match status" value="1"/>
</dbReference>
<dbReference type="Pfam" id="PF00078">
    <property type="entry name" value="RVT_1"/>
    <property type="match status" value="1"/>
</dbReference>
<dbReference type="RefSeq" id="WP_084340539.1">
    <property type="nucleotide sequence ID" value="NZ_UGUW01000004.1"/>
</dbReference>
<keyword evidence="3" id="KW-0548">Nucleotidyltransferase</keyword>
<evidence type="ECO:0000313" key="3">
    <source>
        <dbReference type="EMBL" id="SUD59833.1"/>
    </source>
</evidence>
<dbReference type="EMBL" id="UGUW01000004">
    <property type="protein sequence ID" value="SUD59833.1"/>
    <property type="molecule type" value="Genomic_DNA"/>
</dbReference>
<dbReference type="PANTHER" id="PTHR34047:SF8">
    <property type="entry name" value="PROTEIN YKFC"/>
    <property type="match status" value="1"/>
</dbReference>
<sequence>MPISYNNLYEQIYSFDNLLAAWFKARKGKRRHREVLKFELDLEGNLIALQNELIWQEYSPGAYRYFTVTTPKPRQIAALPFRDRVLQHAINNIIEPIFEARFISDSYACRPGRGTHACANRVEGFLRTTLRNHGRIYALKADISKFFASIHRPTILKILARNIACEKTMALIAQIIYADGEETDFGIPIGNLTSQLLANVYLHQLDNEVKHNVGAKLYARYMDDFCIIHHDKAYLHAVRAHIEDWLQSNLLLRTNHKTQVFPVSIKNGAALDFVGYRIYPTHRRLRRDSIKRIKTSLKRLRKQYAAGKIDMGKVRPVVHSWIAHASQANTEGLREKILSTFRFSRRAPALAGAEEEGNSGE</sequence>
<protein>
    <submittedName>
        <fullName evidence="3">Reverse transcriptase domain protein</fullName>
    </submittedName>
</protein>
<dbReference type="InterPro" id="IPR051083">
    <property type="entry name" value="GrpII_Intron_Splice-Mob/Def"/>
</dbReference>
<dbReference type="InterPro" id="IPR000477">
    <property type="entry name" value="RT_dom"/>
</dbReference>
<evidence type="ECO:0000256" key="1">
    <source>
        <dbReference type="ARBA" id="ARBA00034120"/>
    </source>
</evidence>
<feature type="domain" description="Reverse transcriptase" evidence="2">
    <location>
        <begin position="51"/>
        <end position="278"/>
    </location>
</feature>
<dbReference type="CDD" id="cd01651">
    <property type="entry name" value="RT_G2_intron"/>
    <property type="match status" value="1"/>
</dbReference>
<dbReference type="Proteomes" id="UP000254084">
    <property type="component" value="Unassembled WGS sequence"/>
</dbReference>
<accession>A0A379K585</accession>
<gene>
    <name evidence="3" type="primary">ltrA_16</name>
    <name evidence="3" type="ORF">NCTC10860_02146</name>
</gene>
<organism evidence="3 4">
    <name type="scientific">Ectopseudomonas oleovorans</name>
    <name type="common">Pseudomonas oleovorans</name>
    <dbReference type="NCBI Taxonomy" id="301"/>
    <lineage>
        <taxon>Bacteria</taxon>
        <taxon>Pseudomonadati</taxon>
        <taxon>Pseudomonadota</taxon>
        <taxon>Gammaproteobacteria</taxon>
        <taxon>Pseudomonadales</taxon>
        <taxon>Pseudomonadaceae</taxon>
        <taxon>Ectopseudomonas</taxon>
    </lineage>
</organism>
<dbReference type="PROSITE" id="PS50878">
    <property type="entry name" value="RT_POL"/>
    <property type="match status" value="1"/>
</dbReference>
<dbReference type="AlphaFoldDB" id="A0A379K585"/>
<dbReference type="InterPro" id="IPR043502">
    <property type="entry name" value="DNA/RNA_pol_sf"/>
</dbReference>
<comment type="similarity">
    <text evidence="1">Belongs to the bacterial reverse transcriptase family.</text>
</comment>
<reference evidence="3 4" key="1">
    <citation type="submission" date="2018-06" db="EMBL/GenBank/DDBJ databases">
        <authorList>
            <consortium name="Pathogen Informatics"/>
            <person name="Doyle S."/>
        </authorList>
    </citation>
    <scope>NUCLEOTIDE SEQUENCE [LARGE SCALE GENOMIC DNA]</scope>
    <source>
        <strain evidence="3 4">NCTC10860</strain>
    </source>
</reference>
<evidence type="ECO:0000313" key="4">
    <source>
        <dbReference type="Proteomes" id="UP000254084"/>
    </source>
</evidence>
<keyword evidence="3" id="KW-0808">Transferase</keyword>
<dbReference type="PANTHER" id="PTHR34047">
    <property type="entry name" value="NUCLEAR INTRON MATURASE 1, MITOCHONDRIAL-RELATED"/>
    <property type="match status" value="1"/>
</dbReference>
<dbReference type="GO" id="GO:0003964">
    <property type="term" value="F:RNA-directed DNA polymerase activity"/>
    <property type="evidence" value="ECO:0007669"/>
    <property type="project" value="UniProtKB-KW"/>
</dbReference>
<name>A0A379K585_ECTOL</name>
<keyword evidence="3" id="KW-0695">RNA-directed DNA polymerase</keyword>
<proteinExistence type="inferred from homology"/>